<dbReference type="Pfam" id="PF02518">
    <property type="entry name" value="HATPase_c"/>
    <property type="match status" value="1"/>
</dbReference>
<dbReference type="Proteomes" id="UP000571701">
    <property type="component" value="Unassembled WGS sequence"/>
</dbReference>
<keyword evidence="3" id="KW-0547">Nucleotide-binding</keyword>
<dbReference type="PANTHER" id="PTHR43547">
    <property type="entry name" value="TWO-COMPONENT HISTIDINE KINASE"/>
    <property type="match status" value="1"/>
</dbReference>
<gene>
    <name evidence="3" type="ORF">H2O73_21300</name>
</gene>
<feature type="domain" description="Histidine kinase" evidence="2">
    <location>
        <begin position="1"/>
        <end position="84"/>
    </location>
</feature>
<dbReference type="CDD" id="cd00075">
    <property type="entry name" value="HATPase"/>
    <property type="match status" value="1"/>
</dbReference>
<keyword evidence="1" id="KW-0597">Phosphoprotein</keyword>
<dbReference type="InterPro" id="IPR036890">
    <property type="entry name" value="HATPase_C_sf"/>
</dbReference>
<dbReference type="GO" id="GO:0005524">
    <property type="term" value="F:ATP binding"/>
    <property type="evidence" value="ECO:0007669"/>
    <property type="project" value="UniProtKB-KW"/>
</dbReference>
<organism evidence="3 4">
    <name type="scientific">Vibrio marinisediminis</name>
    <dbReference type="NCBI Taxonomy" id="2758441"/>
    <lineage>
        <taxon>Bacteria</taxon>
        <taxon>Pseudomonadati</taxon>
        <taxon>Pseudomonadota</taxon>
        <taxon>Gammaproteobacteria</taxon>
        <taxon>Vibrionales</taxon>
        <taxon>Vibrionaceae</taxon>
        <taxon>Vibrio</taxon>
    </lineage>
</organism>
<keyword evidence="3" id="KW-0067">ATP-binding</keyword>
<name>A0A7W2IVY1_9VIBR</name>
<dbReference type="AlphaFoldDB" id="A0A7W2IVY1"/>
<dbReference type="InterPro" id="IPR005467">
    <property type="entry name" value="His_kinase_dom"/>
</dbReference>
<evidence type="ECO:0000259" key="2">
    <source>
        <dbReference type="PROSITE" id="PS50109"/>
    </source>
</evidence>
<feature type="non-terminal residue" evidence="3">
    <location>
        <position position="84"/>
    </location>
</feature>
<evidence type="ECO:0000256" key="1">
    <source>
        <dbReference type="ARBA" id="ARBA00022553"/>
    </source>
</evidence>
<evidence type="ECO:0000313" key="4">
    <source>
        <dbReference type="Proteomes" id="UP000571701"/>
    </source>
</evidence>
<keyword evidence="4" id="KW-1185">Reference proteome</keyword>
<feature type="non-terminal residue" evidence="3">
    <location>
        <position position="1"/>
    </location>
</feature>
<accession>A0A7W2IVY1</accession>
<dbReference type="PANTHER" id="PTHR43547:SF2">
    <property type="entry name" value="HYBRID SIGNAL TRANSDUCTION HISTIDINE KINASE C"/>
    <property type="match status" value="1"/>
</dbReference>
<protein>
    <submittedName>
        <fullName evidence="3">ATP-binding protein</fullName>
    </submittedName>
</protein>
<sequence length="84" mass="9572">ISKHIDCKVQILEEDIPYRVDSIQLTQVIFNLIINAIHFSPENGTITVNVRQNIKNIIIEISDEGEGIDVSKSENIFNPFFTTK</sequence>
<dbReference type="GO" id="GO:0000155">
    <property type="term" value="F:phosphorelay sensor kinase activity"/>
    <property type="evidence" value="ECO:0007669"/>
    <property type="project" value="TreeGrafter"/>
</dbReference>
<reference evidence="3 4" key="1">
    <citation type="submission" date="2020-07" db="EMBL/GenBank/DDBJ databases">
        <title>Vibrio marinisediminis sp. nov., isolated from marine sediment.</title>
        <authorList>
            <person name="Ji X."/>
        </authorList>
    </citation>
    <scope>NUCLEOTIDE SEQUENCE [LARGE SCALE GENOMIC DNA]</scope>
    <source>
        <strain evidence="3 4">404</strain>
    </source>
</reference>
<dbReference type="SUPFAM" id="SSF55874">
    <property type="entry name" value="ATPase domain of HSP90 chaperone/DNA topoisomerase II/histidine kinase"/>
    <property type="match status" value="1"/>
</dbReference>
<dbReference type="Gene3D" id="3.30.565.10">
    <property type="entry name" value="Histidine kinase-like ATPase, C-terminal domain"/>
    <property type="match status" value="1"/>
</dbReference>
<evidence type="ECO:0000313" key="3">
    <source>
        <dbReference type="EMBL" id="MBA5764888.1"/>
    </source>
</evidence>
<proteinExistence type="predicted"/>
<dbReference type="PROSITE" id="PS50109">
    <property type="entry name" value="HIS_KIN"/>
    <property type="match status" value="1"/>
</dbReference>
<dbReference type="InterPro" id="IPR003594">
    <property type="entry name" value="HATPase_dom"/>
</dbReference>
<comment type="caution">
    <text evidence="3">The sequence shown here is derived from an EMBL/GenBank/DDBJ whole genome shotgun (WGS) entry which is preliminary data.</text>
</comment>
<dbReference type="EMBL" id="JACFYF010000305">
    <property type="protein sequence ID" value="MBA5764888.1"/>
    <property type="molecule type" value="Genomic_DNA"/>
</dbReference>